<keyword evidence="6" id="KW-0808">Transferase</keyword>
<evidence type="ECO:0000313" key="6">
    <source>
        <dbReference type="EMBL" id="SFV56164.1"/>
    </source>
</evidence>
<evidence type="ECO:0000256" key="2">
    <source>
        <dbReference type="ARBA" id="ARBA00022741"/>
    </source>
</evidence>
<protein>
    <submittedName>
        <fullName evidence="6">tRNA (5-methylaminomethyl-2-thiouridylate)-methyltransferase</fullName>
        <ecNumber evidence="6">2.1.1.61</ecNumber>
    </submittedName>
</protein>
<dbReference type="Gene3D" id="3.40.50.620">
    <property type="entry name" value="HUPs"/>
    <property type="match status" value="1"/>
</dbReference>
<dbReference type="AlphaFoldDB" id="A0A1W1BRQ1"/>
<evidence type="ECO:0000259" key="4">
    <source>
        <dbReference type="Pfam" id="PF00764"/>
    </source>
</evidence>
<proteinExistence type="predicted"/>
<dbReference type="InterPro" id="IPR059101">
    <property type="entry name" value="NFACT-R_2"/>
</dbReference>
<organism evidence="6">
    <name type="scientific">hydrothermal vent metagenome</name>
    <dbReference type="NCBI Taxonomy" id="652676"/>
    <lineage>
        <taxon>unclassified sequences</taxon>
        <taxon>metagenomes</taxon>
        <taxon>ecological metagenomes</taxon>
    </lineage>
</organism>
<dbReference type="GO" id="GO:0016874">
    <property type="term" value="F:ligase activity"/>
    <property type="evidence" value="ECO:0007669"/>
    <property type="project" value="UniProtKB-KW"/>
</dbReference>
<feature type="domain" description="NFACT protein RNA binding" evidence="5">
    <location>
        <begin position="227"/>
        <end position="310"/>
    </location>
</feature>
<gene>
    <name evidence="6" type="ORF">MNB_SV-6-1659</name>
</gene>
<dbReference type="GO" id="GO:0005524">
    <property type="term" value="F:ATP binding"/>
    <property type="evidence" value="ECO:0007669"/>
    <property type="project" value="UniProtKB-KW"/>
</dbReference>
<name>A0A1W1BRQ1_9ZZZZ</name>
<dbReference type="Pfam" id="PF00764">
    <property type="entry name" value="Arginosuc_synth"/>
    <property type="match status" value="1"/>
</dbReference>
<dbReference type="EMBL" id="FPHC01000039">
    <property type="protein sequence ID" value="SFV56164.1"/>
    <property type="molecule type" value="Genomic_DNA"/>
</dbReference>
<dbReference type="InterPro" id="IPR014729">
    <property type="entry name" value="Rossmann-like_a/b/a_fold"/>
</dbReference>
<evidence type="ECO:0000256" key="1">
    <source>
        <dbReference type="ARBA" id="ARBA00022598"/>
    </source>
</evidence>
<keyword evidence="1" id="KW-0436">Ligase</keyword>
<dbReference type="Pfam" id="PF18297">
    <property type="entry name" value="NFACT-R_2"/>
    <property type="match status" value="1"/>
</dbReference>
<feature type="domain" description="Arginosuccinate synthase-like N-terminal" evidence="4">
    <location>
        <begin position="7"/>
        <end position="75"/>
    </location>
</feature>
<evidence type="ECO:0000256" key="3">
    <source>
        <dbReference type="ARBA" id="ARBA00022840"/>
    </source>
</evidence>
<keyword evidence="2" id="KW-0547">Nucleotide-binding</keyword>
<dbReference type="SUPFAM" id="SSF52402">
    <property type="entry name" value="Adenine nucleotide alpha hydrolases-like"/>
    <property type="match status" value="1"/>
</dbReference>
<accession>A0A1W1BRQ1</accession>
<dbReference type="GO" id="GO:0032259">
    <property type="term" value="P:methylation"/>
    <property type="evidence" value="ECO:0007669"/>
    <property type="project" value="UniProtKB-KW"/>
</dbReference>
<dbReference type="PANTHER" id="PTHR11933:SF6">
    <property type="entry name" value="THIL AANH DOMAIN-CONTAINING PROTEIN"/>
    <property type="match status" value="1"/>
</dbReference>
<dbReference type="InterPro" id="IPR048267">
    <property type="entry name" value="Arginosuc_syn_N"/>
</dbReference>
<evidence type="ECO:0000259" key="5">
    <source>
        <dbReference type="Pfam" id="PF18297"/>
    </source>
</evidence>
<sequence>MRALALFSGGLDSMLAIKLIADQGIDVIALHIKTGFGGTKDISDLMKQRAQMAGATMETVDVREEYIQKILFDPVYGYGKNFNPCIDCHGYMFKIARGLMERYGASFLITGEVIGQRPMSQRADAIKQVTKLAQDSEEKLILRPMSAKLMEETTPELEGWVDRDKLLDISGRSREVQMRLAKQYGWDDYESPGGGCLLTEEHFSDRIREFAAYDTLTVDEIDLLKFGRHFRLPDGAKLVVGRNQEDNEGLQSIKSDKYTHIKLPIAGPFSLVSSRSSSSDRELAVKIAITYARSSASESYDIEIGDETITTSPFAEKKEAQIYFFNSTKNKGDI</sequence>
<keyword evidence="6" id="KW-0489">Methyltransferase</keyword>
<dbReference type="PANTHER" id="PTHR11933">
    <property type="entry name" value="TRNA 5-METHYLAMINOMETHYL-2-THIOURIDYLATE -METHYLTRANSFERASE"/>
    <property type="match status" value="1"/>
</dbReference>
<reference evidence="6" key="1">
    <citation type="submission" date="2016-10" db="EMBL/GenBank/DDBJ databases">
        <authorList>
            <person name="de Groot N.N."/>
        </authorList>
    </citation>
    <scope>NUCLEOTIDE SEQUENCE</scope>
</reference>
<dbReference type="GO" id="GO:0004808">
    <property type="term" value="F:tRNA (5-methylaminomethyl-2-thiouridylate)(34)-methyltransferase activity"/>
    <property type="evidence" value="ECO:0007669"/>
    <property type="project" value="UniProtKB-EC"/>
</dbReference>
<keyword evidence="3" id="KW-0067">ATP-binding</keyword>
<dbReference type="EC" id="2.1.1.61" evidence="6"/>